<evidence type="ECO:0000313" key="7">
    <source>
        <dbReference type="EMBL" id="EEC71156.1"/>
    </source>
</evidence>
<dbReference type="GO" id="GO:0009507">
    <property type="term" value="C:chloroplast"/>
    <property type="evidence" value="ECO:0007669"/>
    <property type="project" value="TreeGrafter"/>
</dbReference>
<evidence type="ECO:0000259" key="6">
    <source>
        <dbReference type="Pfam" id="PF00892"/>
    </source>
</evidence>
<dbReference type="STRING" id="39946.B8ACC1"/>
<keyword evidence="4" id="KW-1133">Transmembrane helix</keyword>
<comment type="similarity">
    <text evidence="2">Belongs to the drug/metabolite transporter (DMT) superfamily. Plant drug/metabolite exporter (P-DME) (TC 2.A.7.4) family.</text>
</comment>
<proteinExistence type="inferred from homology"/>
<organism evidence="7 8">
    <name type="scientific">Oryza sativa subsp. indica</name>
    <name type="common">Rice</name>
    <dbReference type="NCBI Taxonomy" id="39946"/>
    <lineage>
        <taxon>Eukaryota</taxon>
        <taxon>Viridiplantae</taxon>
        <taxon>Streptophyta</taxon>
        <taxon>Embryophyta</taxon>
        <taxon>Tracheophyta</taxon>
        <taxon>Spermatophyta</taxon>
        <taxon>Magnoliopsida</taxon>
        <taxon>Liliopsida</taxon>
        <taxon>Poales</taxon>
        <taxon>Poaceae</taxon>
        <taxon>BOP clade</taxon>
        <taxon>Oryzoideae</taxon>
        <taxon>Oryzeae</taxon>
        <taxon>Oryzinae</taxon>
        <taxon>Oryza</taxon>
        <taxon>Oryza sativa</taxon>
    </lineage>
</organism>
<evidence type="ECO:0000256" key="3">
    <source>
        <dbReference type="ARBA" id="ARBA00022692"/>
    </source>
</evidence>
<evidence type="ECO:0000256" key="5">
    <source>
        <dbReference type="ARBA" id="ARBA00023136"/>
    </source>
</evidence>
<protein>
    <recommendedName>
        <fullName evidence="6">EamA domain-containing protein</fullName>
    </recommendedName>
</protein>
<evidence type="ECO:0000256" key="2">
    <source>
        <dbReference type="ARBA" id="ARBA00007635"/>
    </source>
</evidence>
<dbReference type="InterPro" id="IPR000620">
    <property type="entry name" value="EamA_dom"/>
</dbReference>
<name>B8ACC1_ORYSI</name>
<dbReference type="PANTHER" id="PTHR32322">
    <property type="entry name" value="INNER MEMBRANE TRANSPORTER"/>
    <property type="match status" value="1"/>
</dbReference>
<dbReference type="EMBL" id="CM000126">
    <property type="protein sequence ID" value="EEC71156.1"/>
    <property type="molecule type" value="Genomic_DNA"/>
</dbReference>
<dbReference type="AlphaFoldDB" id="B8ACC1"/>
<dbReference type="GO" id="GO:0016020">
    <property type="term" value="C:membrane"/>
    <property type="evidence" value="ECO:0007669"/>
    <property type="project" value="UniProtKB-SubCell"/>
</dbReference>
<comment type="subcellular location">
    <subcellularLocation>
        <location evidence="1">Membrane</location>
        <topology evidence="1">Multi-pass membrane protein</topology>
    </subcellularLocation>
</comment>
<evidence type="ECO:0000256" key="4">
    <source>
        <dbReference type="ARBA" id="ARBA00022989"/>
    </source>
</evidence>
<dbReference type="HOGENOM" id="CLU_1952372_0_0_1"/>
<keyword evidence="5" id="KW-0472">Membrane</keyword>
<keyword evidence="8" id="KW-1185">Reference proteome</keyword>
<dbReference type="Gramene" id="BGIOSGA004069-TA">
    <property type="protein sequence ID" value="BGIOSGA004069-PA"/>
    <property type="gene ID" value="BGIOSGA004069"/>
</dbReference>
<reference evidence="7 8" key="1">
    <citation type="journal article" date="2005" name="PLoS Biol.">
        <title>The genomes of Oryza sativa: a history of duplications.</title>
        <authorList>
            <person name="Yu J."/>
            <person name="Wang J."/>
            <person name="Lin W."/>
            <person name="Li S."/>
            <person name="Li H."/>
            <person name="Zhou J."/>
            <person name="Ni P."/>
            <person name="Dong W."/>
            <person name="Hu S."/>
            <person name="Zeng C."/>
            <person name="Zhang J."/>
            <person name="Zhang Y."/>
            <person name="Li R."/>
            <person name="Xu Z."/>
            <person name="Li S."/>
            <person name="Li X."/>
            <person name="Zheng H."/>
            <person name="Cong L."/>
            <person name="Lin L."/>
            <person name="Yin J."/>
            <person name="Geng J."/>
            <person name="Li G."/>
            <person name="Shi J."/>
            <person name="Liu J."/>
            <person name="Lv H."/>
            <person name="Li J."/>
            <person name="Wang J."/>
            <person name="Deng Y."/>
            <person name="Ran L."/>
            <person name="Shi X."/>
            <person name="Wang X."/>
            <person name="Wu Q."/>
            <person name="Li C."/>
            <person name="Ren X."/>
            <person name="Wang J."/>
            <person name="Wang X."/>
            <person name="Li D."/>
            <person name="Liu D."/>
            <person name="Zhang X."/>
            <person name="Ji Z."/>
            <person name="Zhao W."/>
            <person name="Sun Y."/>
            <person name="Zhang Z."/>
            <person name="Bao J."/>
            <person name="Han Y."/>
            <person name="Dong L."/>
            <person name="Ji J."/>
            <person name="Chen P."/>
            <person name="Wu S."/>
            <person name="Liu J."/>
            <person name="Xiao Y."/>
            <person name="Bu D."/>
            <person name="Tan J."/>
            <person name="Yang L."/>
            <person name="Ye C."/>
            <person name="Zhang J."/>
            <person name="Xu J."/>
            <person name="Zhou Y."/>
            <person name="Yu Y."/>
            <person name="Zhang B."/>
            <person name="Zhuang S."/>
            <person name="Wei H."/>
            <person name="Liu B."/>
            <person name="Lei M."/>
            <person name="Yu H."/>
            <person name="Li Y."/>
            <person name="Xu H."/>
            <person name="Wei S."/>
            <person name="He X."/>
            <person name="Fang L."/>
            <person name="Zhang Z."/>
            <person name="Zhang Y."/>
            <person name="Huang X."/>
            <person name="Su Z."/>
            <person name="Tong W."/>
            <person name="Li J."/>
            <person name="Tong Z."/>
            <person name="Li S."/>
            <person name="Ye J."/>
            <person name="Wang L."/>
            <person name="Fang L."/>
            <person name="Lei T."/>
            <person name="Chen C."/>
            <person name="Chen H."/>
            <person name="Xu Z."/>
            <person name="Li H."/>
            <person name="Huang H."/>
            <person name="Zhang F."/>
            <person name="Xu H."/>
            <person name="Li N."/>
            <person name="Zhao C."/>
            <person name="Li S."/>
            <person name="Dong L."/>
            <person name="Huang Y."/>
            <person name="Li L."/>
            <person name="Xi Y."/>
            <person name="Qi Q."/>
            <person name="Li W."/>
            <person name="Zhang B."/>
            <person name="Hu W."/>
            <person name="Zhang Y."/>
            <person name="Tian X."/>
            <person name="Jiao Y."/>
            <person name="Liang X."/>
            <person name="Jin J."/>
            <person name="Gao L."/>
            <person name="Zheng W."/>
            <person name="Hao B."/>
            <person name="Liu S."/>
            <person name="Wang W."/>
            <person name="Yuan L."/>
            <person name="Cao M."/>
            <person name="McDermott J."/>
            <person name="Samudrala R."/>
            <person name="Wang J."/>
            <person name="Wong G.K."/>
            <person name="Yang H."/>
        </authorList>
    </citation>
    <scope>NUCLEOTIDE SEQUENCE [LARGE SCALE GENOMIC DNA]</scope>
    <source>
        <strain evidence="8">cv. 93-11</strain>
    </source>
</reference>
<feature type="domain" description="EamA" evidence="6">
    <location>
        <begin position="46"/>
        <end position="119"/>
    </location>
</feature>
<dbReference type="InterPro" id="IPR050638">
    <property type="entry name" value="AA-Vitamin_Transporters"/>
</dbReference>
<dbReference type="PANTHER" id="PTHR32322:SF2">
    <property type="entry name" value="EAMA DOMAIN-CONTAINING PROTEIN"/>
    <property type="match status" value="1"/>
</dbReference>
<dbReference type="Pfam" id="PF00892">
    <property type="entry name" value="EamA"/>
    <property type="match status" value="1"/>
</dbReference>
<evidence type="ECO:0000256" key="1">
    <source>
        <dbReference type="ARBA" id="ARBA00004141"/>
    </source>
</evidence>
<sequence>MPPSPPDAVDCVGTGTDVECFVEGLARVSEEEDGVSASAAFVGREWWEWASLVSPFFWGTAMVAMKGVIAKTGPFFVAELRLLPAGTLLVAFAASRGKRQPSGWAAWVAVAAFGIVDAACFQVPPCARG</sequence>
<accession>B8ACC1</accession>
<evidence type="ECO:0000313" key="8">
    <source>
        <dbReference type="Proteomes" id="UP000007015"/>
    </source>
</evidence>
<keyword evidence="3" id="KW-0812">Transmembrane</keyword>
<dbReference type="Proteomes" id="UP000007015">
    <property type="component" value="Chromosome 1"/>
</dbReference>
<gene>
    <name evidence="7" type="ORF">OsI_02997</name>
</gene>